<keyword evidence="10" id="KW-0294">Fucose metabolism</keyword>
<evidence type="ECO:0000256" key="5">
    <source>
        <dbReference type="ARBA" id="ARBA00022679"/>
    </source>
</evidence>
<comment type="caution">
    <text evidence="14">The sequence shown here is derived from an EMBL/GenBank/DDBJ whole genome shotgun (WGS) entry which is preliminary data.</text>
</comment>
<dbReference type="InterPro" id="IPR024709">
    <property type="entry name" value="FucosylTrfase_pln"/>
</dbReference>
<dbReference type="CDD" id="cd11299">
    <property type="entry name" value="O-FucT_plant"/>
    <property type="match status" value="1"/>
</dbReference>
<evidence type="ECO:0000313" key="14">
    <source>
        <dbReference type="EMBL" id="KAH7288904.1"/>
    </source>
</evidence>
<keyword evidence="15" id="KW-1185">Reference proteome</keyword>
<organism evidence="14 15">
    <name type="scientific">Ceratopteris richardii</name>
    <name type="common">Triangle waterfern</name>
    <dbReference type="NCBI Taxonomy" id="49495"/>
    <lineage>
        <taxon>Eukaryota</taxon>
        <taxon>Viridiplantae</taxon>
        <taxon>Streptophyta</taxon>
        <taxon>Embryophyta</taxon>
        <taxon>Tracheophyta</taxon>
        <taxon>Polypodiopsida</taxon>
        <taxon>Polypodiidae</taxon>
        <taxon>Polypodiales</taxon>
        <taxon>Pteridineae</taxon>
        <taxon>Pteridaceae</taxon>
        <taxon>Parkerioideae</taxon>
        <taxon>Ceratopteris</taxon>
    </lineage>
</organism>
<keyword evidence="5" id="KW-0808">Transferase</keyword>
<dbReference type="Proteomes" id="UP000825935">
    <property type="component" value="Chromosome 31"/>
</dbReference>
<dbReference type="GO" id="GO:0005737">
    <property type="term" value="C:cytoplasm"/>
    <property type="evidence" value="ECO:0007669"/>
    <property type="project" value="TreeGrafter"/>
</dbReference>
<dbReference type="GO" id="GO:0006004">
    <property type="term" value="P:fucose metabolic process"/>
    <property type="evidence" value="ECO:0007669"/>
    <property type="project" value="UniProtKB-KW"/>
</dbReference>
<name>A0A8T2QZ99_CERRI</name>
<evidence type="ECO:0000256" key="11">
    <source>
        <dbReference type="ARBA" id="ARBA00023277"/>
    </source>
</evidence>
<evidence type="ECO:0000256" key="7">
    <source>
        <dbReference type="ARBA" id="ARBA00022989"/>
    </source>
</evidence>
<evidence type="ECO:0000256" key="9">
    <source>
        <dbReference type="ARBA" id="ARBA00023180"/>
    </source>
</evidence>
<feature type="transmembrane region" description="Helical" evidence="13">
    <location>
        <begin position="112"/>
        <end position="135"/>
    </location>
</feature>
<comment type="similarity">
    <text evidence="3">Belongs to the glycosyltransferase GT106 family.</text>
</comment>
<dbReference type="InterPro" id="IPR019378">
    <property type="entry name" value="GDP-Fuc_O-FucTrfase"/>
</dbReference>
<evidence type="ECO:0000256" key="6">
    <source>
        <dbReference type="ARBA" id="ARBA00022692"/>
    </source>
</evidence>
<dbReference type="OMA" id="CDTSDKQ"/>
<reference evidence="14" key="1">
    <citation type="submission" date="2021-08" db="EMBL/GenBank/DDBJ databases">
        <title>WGS assembly of Ceratopteris richardii.</title>
        <authorList>
            <person name="Marchant D.B."/>
            <person name="Chen G."/>
            <person name="Jenkins J."/>
            <person name="Shu S."/>
            <person name="Leebens-Mack J."/>
            <person name="Grimwood J."/>
            <person name="Schmutz J."/>
            <person name="Soltis P."/>
            <person name="Soltis D."/>
            <person name="Chen Z.-H."/>
        </authorList>
    </citation>
    <scope>NUCLEOTIDE SEQUENCE</scope>
    <source>
        <strain evidence="14">Whitten #5841</strain>
        <tissue evidence="14">Leaf</tissue>
    </source>
</reference>
<dbReference type="EMBL" id="CM035436">
    <property type="protein sequence ID" value="KAH7288904.1"/>
    <property type="molecule type" value="Genomic_DNA"/>
</dbReference>
<evidence type="ECO:0000256" key="8">
    <source>
        <dbReference type="ARBA" id="ARBA00023136"/>
    </source>
</evidence>
<protein>
    <recommendedName>
        <fullName evidence="12">O-fucosyltransferase family protein</fullName>
    </recommendedName>
</protein>
<keyword evidence="6 13" id="KW-0812">Transmembrane</keyword>
<evidence type="ECO:0000313" key="15">
    <source>
        <dbReference type="Proteomes" id="UP000825935"/>
    </source>
</evidence>
<sequence>MHLGSSTTVIAATESLMLKVPSEGSTVNRDVVEVLHTPRRSNSTTRRSLSSKRMLEKAETILDNAETSQSNRDICETSTNILSFDSAKEVFRSVVSLLTTLLSPRNRSLRNFLYCSFAMAIVMFVAFRMLFIYWLTFDDASMLPHSMIIRHQHDENDRVLFETVYPVSRAAPFTPLKVQDQVIGQLKEEYQSDRESELWKNPKSDGFTQCIGYPRSYKGPKEVPNGYILVNANGGLNQMRDGICDMVAIARILNAALVVPSLDHTSFWSDPSEFSDIYDVQHFIKVLERDIHIVENLPPSLKKVQPFTKAPVSWSKASYYKNEILPILKKHKVIYFTHSDSRLANNDLSSNIQKLRCRTCYSALKYTEPIESLGRTLVNRIREDKHYIALHLRYEKDMLAFTGCSHGLSPSETEELTEMRYDVKHWKEKEIDGEERRKQGGCPLTPRETALFLKGLGYPSHTRIYIAAGEIYGNGSMEFLRREFPNTFTHSTLATPEEIKPFLKFQNRMAALDQIVALQSDVFVYTYDGNMAKAVQGQRRFEGFRKTINPDRAQLVSLVDALDAGEITWVEFEKKVSDVHMNCLGAPSYRQRGEFPKLEENFYANPMPGCICQEQPDHRRLLKSGL</sequence>
<keyword evidence="7 13" id="KW-1133">Transmembrane helix</keyword>
<comment type="subcellular location">
    <subcellularLocation>
        <location evidence="1">Membrane</location>
        <topology evidence="1">Single-pass type II membrane protein</topology>
    </subcellularLocation>
</comment>
<evidence type="ECO:0000256" key="10">
    <source>
        <dbReference type="ARBA" id="ARBA00023253"/>
    </source>
</evidence>
<dbReference type="PANTHER" id="PTHR31741:SF4">
    <property type="entry name" value="O-FUCOSYLTRANSFERASE 28"/>
    <property type="match status" value="1"/>
</dbReference>
<dbReference type="Pfam" id="PF10250">
    <property type="entry name" value="O-FucT"/>
    <property type="match status" value="1"/>
</dbReference>
<evidence type="ECO:0000256" key="3">
    <source>
        <dbReference type="ARBA" id="ARBA00007737"/>
    </source>
</evidence>
<keyword evidence="11" id="KW-0119">Carbohydrate metabolism</keyword>
<dbReference type="OrthoDB" id="2015856at2759"/>
<evidence type="ECO:0000256" key="13">
    <source>
        <dbReference type="SAM" id="Phobius"/>
    </source>
</evidence>
<evidence type="ECO:0000256" key="12">
    <source>
        <dbReference type="ARBA" id="ARBA00030350"/>
    </source>
</evidence>
<evidence type="ECO:0000256" key="2">
    <source>
        <dbReference type="ARBA" id="ARBA00004881"/>
    </source>
</evidence>
<proteinExistence type="inferred from homology"/>
<dbReference type="AlphaFoldDB" id="A0A8T2QZ99"/>
<evidence type="ECO:0000256" key="1">
    <source>
        <dbReference type="ARBA" id="ARBA00004606"/>
    </source>
</evidence>
<dbReference type="PANTHER" id="PTHR31741">
    <property type="entry name" value="OS02G0726500 PROTEIN-RELATED"/>
    <property type="match status" value="1"/>
</dbReference>
<dbReference type="GO" id="GO:0016020">
    <property type="term" value="C:membrane"/>
    <property type="evidence" value="ECO:0007669"/>
    <property type="project" value="UniProtKB-SubCell"/>
</dbReference>
<gene>
    <name evidence="14" type="ORF">KP509_31G048900</name>
</gene>
<keyword evidence="8 13" id="KW-0472">Membrane</keyword>
<dbReference type="GO" id="GO:0016757">
    <property type="term" value="F:glycosyltransferase activity"/>
    <property type="evidence" value="ECO:0007669"/>
    <property type="project" value="UniProtKB-KW"/>
</dbReference>
<evidence type="ECO:0000256" key="4">
    <source>
        <dbReference type="ARBA" id="ARBA00022676"/>
    </source>
</evidence>
<accession>A0A8T2QZ99</accession>
<keyword evidence="4" id="KW-0328">Glycosyltransferase</keyword>
<comment type="pathway">
    <text evidence="2">Glycan metabolism.</text>
</comment>
<keyword evidence="9" id="KW-0325">Glycoprotein</keyword>